<dbReference type="OrthoDB" id="10252017at2759"/>
<feature type="non-terminal residue" evidence="6">
    <location>
        <position position="1"/>
    </location>
</feature>
<protein>
    <recommendedName>
        <fullName evidence="5">Kringle domain-containing protein</fullName>
    </recommendedName>
</protein>
<dbReference type="Gene3D" id="2.40.20.10">
    <property type="entry name" value="Plasminogen Kringle 4"/>
    <property type="match status" value="1"/>
</dbReference>
<proteinExistence type="predicted"/>
<evidence type="ECO:0000259" key="5">
    <source>
        <dbReference type="PROSITE" id="PS50070"/>
    </source>
</evidence>
<reference evidence="6" key="1">
    <citation type="submission" date="2018-11" db="EMBL/GenBank/DDBJ databases">
        <authorList>
            <person name="Alioto T."/>
            <person name="Alioto T."/>
        </authorList>
    </citation>
    <scope>NUCLEOTIDE SEQUENCE</scope>
</reference>
<dbReference type="PROSITE" id="PS50070">
    <property type="entry name" value="KRINGLE_2"/>
    <property type="match status" value="1"/>
</dbReference>
<dbReference type="InterPro" id="IPR000001">
    <property type="entry name" value="Kringle"/>
</dbReference>
<evidence type="ECO:0000256" key="1">
    <source>
        <dbReference type="ARBA" id="ARBA00022536"/>
    </source>
</evidence>
<dbReference type="Gene3D" id="2.170.300.10">
    <property type="entry name" value="Tie2 ligand-binding domain superfamily"/>
    <property type="match status" value="1"/>
</dbReference>
<dbReference type="Proteomes" id="UP000596742">
    <property type="component" value="Unassembled WGS sequence"/>
</dbReference>
<comment type="caution">
    <text evidence="4">Lacks conserved residue(s) required for the propagation of feature annotation.</text>
</comment>
<dbReference type="SMART" id="SM00130">
    <property type="entry name" value="KR"/>
    <property type="match status" value="1"/>
</dbReference>
<dbReference type="InterPro" id="IPR038178">
    <property type="entry name" value="Kringle_sf"/>
</dbReference>
<dbReference type="InterPro" id="IPR013806">
    <property type="entry name" value="Kringle-like"/>
</dbReference>
<name>A0A8B6GCG5_MYTGA</name>
<sequence>GKFGFKCQFKCGCKNDGTCNPSDGSCPDGCNPKFYGPHCLLFNPFIYDPLGKLYTGTINSTESRKPCKPWTTSIFKQFFNYTGGQFADKSIPGAVCRNPNISAKNKTSPWCFTNINTLKEEKCYLSEGECPDGRFGPNCVDECHCQNLDPCDKQTGKCKECYDGWIGPACQKKCDAGKYGADCKETCGECKDDLCDHETGQCLNGCNAGWKGDLCNTKCIASWFGKGCSKQCGKCKDKSPCHHKDGSCVEGCEPG</sequence>
<evidence type="ECO:0000256" key="3">
    <source>
        <dbReference type="ARBA" id="ARBA00023157"/>
    </source>
</evidence>
<keyword evidence="1" id="KW-0245">EGF-like domain</keyword>
<comment type="caution">
    <text evidence="6">The sequence shown here is derived from an EMBL/GenBank/DDBJ whole genome shotgun (WGS) entry which is preliminary data.</text>
</comment>
<dbReference type="Pfam" id="PF00051">
    <property type="entry name" value="Kringle"/>
    <property type="match status" value="1"/>
</dbReference>
<feature type="domain" description="Kringle" evidence="5">
    <location>
        <begin position="51"/>
        <end position="130"/>
    </location>
</feature>
<gene>
    <name evidence="6" type="ORF">MGAL_10B026355</name>
</gene>
<evidence type="ECO:0000256" key="4">
    <source>
        <dbReference type="PROSITE-ProRule" id="PRU00121"/>
    </source>
</evidence>
<evidence type="ECO:0000313" key="6">
    <source>
        <dbReference type="EMBL" id="VDI62054.1"/>
    </source>
</evidence>
<dbReference type="GO" id="GO:0005044">
    <property type="term" value="F:scavenger receptor activity"/>
    <property type="evidence" value="ECO:0007669"/>
    <property type="project" value="InterPro"/>
</dbReference>
<dbReference type="PANTHER" id="PTHR24043:SF8">
    <property type="entry name" value="EGF-LIKE DOMAIN-CONTAINING PROTEIN"/>
    <property type="match status" value="1"/>
</dbReference>
<dbReference type="SUPFAM" id="SSF57440">
    <property type="entry name" value="Kringle-like"/>
    <property type="match status" value="1"/>
</dbReference>
<dbReference type="PANTHER" id="PTHR24043">
    <property type="entry name" value="SCAVENGER RECEPTOR CLASS F"/>
    <property type="match status" value="1"/>
</dbReference>
<dbReference type="AlphaFoldDB" id="A0A8B6GCG5"/>
<keyword evidence="2 4" id="KW-0420">Kringle</keyword>
<keyword evidence="3" id="KW-1015">Disulfide bond</keyword>
<evidence type="ECO:0000313" key="7">
    <source>
        <dbReference type="Proteomes" id="UP000596742"/>
    </source>
</evidence>
<dbReference type="EMBL" id="UYJE01008205">
    <property type="protein sequence ID" value="VDI62054.1"/>
    <property type="molecule type" value="Genomic_DNA"/>
</dbReference>
<organism evidence="6 7">
    <name type="scientific">Mytilus galloprovincialis</name>
    <name type="common">Mediterranean mussel</name>
    <dbReference type="NCBI Taxonomy" id="29158"/>
    <lineage>
        <taxon>Eukaryota</taxon>
        <taxon>Metazoa</taxon>
        <taxon>Spiralia</taxon>
        <taxon>Lophotrochozoa</taxon>
        <taxon>Mollusca</taxon>
        <taxon>Bivalvia</taxon>
        <taxon>Autobranchia</taxon>
        <taxon>Pteriomorphia</taxon>
        <taxon>Mytilida</taxon>
        <taxon>Mytiloidea</taxon>
        <taxon>Mytilidae</taxon>
        <taxon>Mytilinae</taxon>
        <taxon>Mytilus</taxon>
    </lineage>
</organism>
<keyword evidence="7" id="KW-1185">Reference proteome</keyword>
<accession>A0A8B6GCG5</accession>
<dbReference type="InterPro" id="IPR042635">
    <property type="entry name" value="MEGF10/SREC1/2-like"/>
</dbReference>
<evidence type="ECO:0000256" key="2">
    <source>
        <dbReference type="ARBA" id="ARBA00022572"/>
    </source>
</evidence>